<reference evidence="4" key="1">
    <citation type="journal article" date="2020" name="Fungal Divers.">
        <title>Resolving the Mortierellaceae phylogeny through synthesis of multi-gene phylogenetics and phylogenomics.</title>
        <authorList>
            <person name="Vandepol N."/>
            <person name="Liber J."/>
            <person name="Desiro A."/>
            <person name="Na H."/>
            <person name="Kennedy M."/>
            <person name="Barry K."/>
            <person name="Grigoriev I.V."/>
            <person name="Miller A.N."/>
            <person name="O'Donnell K."/>
            <person name="Stajich J.E."/>
            <person name="Bonito G."/>
        </authorList>
    </citation>
    <scope>NUCLEOTIDE SEQUENCE</scope>
    <source>
        <strain evidence="4">NRRL 2769</strain>
    </source>
</reference>
<accession>A0A9P6MML1</accession>
<organism evidence="4 5">
    <name type="scientific">Entomortierella chlamydospora</name>
    <dbReference type="NCBI Taxonomy" id="101097"/>
    <lineage>
        <taxon>Eukaryota</taxon>
        <taxon>Fungi</taxon>
        <taxon>Fungi incertae sedis</taxon>
        <taxon>Mucoromycota</taxon>
        <taxon>Mortierellomycotina</taxon>
        <taxon>Mortierellomycetes</taxon>
        <taxon>Mortierellales</taxon>
        <taxon>Mortierellaceae</taxon>
        <taxon>Entomortierella</taxon>
    </lineage>
</organism>
<proteinExistence type="predicted"/>
<evidence type="ECO:0000313" key="5">
    <source>
        <dbReference type="Proteomes" id="UP000703661"/>
    </source>
</evidence>
<dbReference type="PROSITE" id="PS50919">
    <property type="entry name" value="MIR"/>
    <property type="match status" value="3"/>
</dbReference>
<dbReference type="Gene3D" id="2.80.10.50">
    <property type="match status" value="1"/>
</dbReference>
<feature type="domain" description="MIR" evidence="3">
    <location>
        <begin position="240"/>
        <end position="291"/>
    </location>
</feature>
<name>A0A9P6MML1_9FUNG</name>
<dbReference type="InterPro" id="IPR016093">
    <property type="entry name" value="MIR_motif"/>
</dbReference>
<keyword evidence="2" id="KW-0677">Repeat</keyword>
<evidence type="ECO:0000259" key="3">
    <source>
        <dbReference type="PROSITE" id="PS50919"/>
    </source>
</evidence>
<comment type="caution">
    <text evidence="4">The sequence shown here is derived from an EMBL/GenBank/DDBJ whole genome shotgun (WGS) entry which is preliminary data.</text>
</comment>
<dbReference type="CDD" id="cd23263">
    <property type="entry name" value="beta-trefoil_MIR"/>
    <property type="match status" value="1"/>
</dbReference>
<dbReference type="AlphaFoldDB" id="A0A9P6MML1"/>
<evidence type="ECO:0000313" key="4">
    <source>
        <dbReference type="EMBL" id="KAG0007977.1"/>
    </source>
</evidence>
<dbReference type="OrthoDB" id="5588846at2759"/>
<dbReference type="PANTHER" id="PTHR46809:SF2">
    <property type="entry name" value="GH21273P"/>
    <property type="match status" value="1"/>
</dbReference>
<protein>
    <recommendedName>
        <fullName evidence="3">MIR domain-containing protein</fullName>
    </recommendedName>
</protein>
<dbReference type="SUPFAM" id="SSF82109">
    <property type="entry name" value="MIR domain"/>
    <property type="match status" value="1"/>
</dbReference>
<feature type="domain" description="MIR" evidence="3">
    <location>
        <begin position="113"/>
        <end position="171"/>
    </location>
</feature>
<dbReference type="Proteomes" id="UP000703661">
    <property type="component" value="Unassembled WGS sequence"/>
</dbReference>
<dbReference type="PANTHER" id="PTHR46809">
    <property type="entry name" value="STROMAL CELL-DERIVED FACTOR 2-LIKE PROTEIN"/>
    <property type="match status" value="1"/>
</dbReference>
<dbReference type="EMBL" id="JAAAID010002094">
    <property type="protein sequence ID" value="KAG0007977.1"/>
    <property type="molecule type" value="Genomic_DNA"/>
</dbReference>
<keyword evidence="1" id="KW-0732">Signal</keyword>
<dbReference type="SMART" id="SM00472">
    <property type="entry name" value="MIR"/>
    <property type="match status" value="3"/>
</dbReference>
<gene>
    <name evidence="4" type="ORF">BGZ80_003997</name>
</gene>
<keyword evidence="5" id="KW-1185">Reference proteome</keyword>
<sequence>MAQQFRSPIDGKIITVEFQYVCDSQKVVLWSHIQQSLGDVRFLQVGGMNIYCMVDDRLEILKPLRIKYRPGVVIDVILNEEPPLRTQDVKEVKKGDEVSLVRSPPAYSSEPNDDYIRFGSFVCLRHMSTGGFLRSSNLRYKVSLGQSGQYIVYGVRSRNPGQDDWWVVVPTVDDNKESNEQIQYGTRVRLLNKANNRWLHSHRGIKSPATRSQQEVTGWGDSVNTDLNDVWVIEKAEDGNDYWKSNDIFILRHELTDQYLHSHSVEFLGEKEVTGFDMRDNVNNLWRVRRG</sequence>
<dbReference type="InterPro" id="IPR036300">
    <property type="entry name" value="MIR_dom_sf"/>
</dbReference>
<evidence type="ECO:0000256" key="1">
    <source>
        <dbReference type="ARBA" id="ARBA00022729"/>
    </source>
</evidence>
<feature type="domain" description="MIR" evidence="3">
    <location>
        <begin position="179"/>
        <end position="236"/>
    </location>
</feature>
<evidence type="ECO:0000256" key="2">
    <source>
        <dbReference type="ARBA" id="ARBA00022737"/>
    </source>
</evidence>